<protein>
    <submittedName>
        <fullName evidence="8">GtrA family protein</fullName>
    </submittedName>
</protein>
<accession>A0ABX1BYY7</accession>
<dbReference type="InterPro" id="IPR051401">
    <property type="entry name" value="GtrA_CellWall_Glycosyl"/>
</dbReference>
<dbReference type="EMBL" id="JAATEN010000009">
    <property type="protein sequence ID" value="NJQ01706.1"/>
    <property type="molecule type" value="Genomic_DNA"/>
</dbReference>
<keyword evidence="9" id="KW-1185">Reference proteome</keyword>
<organism evidence="8 9">
    <name type="scientific">Streptomyces zingiberis</name>
    <dbReference type="NCBI Taxonomy" id="2053010"/>
    <lineage>
        <taxon>Bacteria</taxon>
        <taxon>Bacillati</taxon>
        <taxon>Actinomycetota</taxon>
        <taxon>Actinomycetes</taxon>
        <taxon>Kitasatosporales</taxon>
        <taxon>Streptomycetaceae</taxon>
        <taxon>Streptomyces</taxon>
    </lineage>
</organism>
<gene>
    <name evidence="8" type="ORF">HCK00_14500</name>
</gene>
<evidence type="ECO:0000313" key="9">
    <source>
        <dbReference type="Proteomes" id="UP000695264"/>
    </source>
</evidence>
<sequence>MRDAARGVRVEAARFGTVGALAFVLDNGGYTLLVFGLPGGGGGPMRSLPVQASVLATAAATLFSWAGNRYWTYRHRRRENMAWELLLFTAVNVVGIAITAGTVLLSRRLLGFDSVLSDNTARITGWLIATVFRFVAYRGYVFTAP</sequence>
<dbReference type="Proteomes" id="UP000695264">
    <property type="component" value="Unassembled WGS sequence"/>
</dbReference>
<evidence type="ECO:0000256" key="3">
    <source>
        <dbReference type="ARBA" id="ARBA00022692"/>
    </source>
</evidence>
<dbReference type="Pfam" id="PF04138">
    <property type="entry name" value="GtrA_DPMS_TM"/>
    <property type="match status" value="1"/>
</dbReference>
<reference evidence="8 9" key="1">
    <citation type="submission" date="2020-03" db="EMBL/GenBank/DDBJ databases">
        <title>WGS of actinomycetes isolated from Thailand.</title>
        <authorList>
            <person name="Thawai C."/>
        </authorList>
    </citation>
    <scope>NUCLEOTIDE SEQUENCE [LARGE SCALE GENOMIC DNA]</scope>
    <source>
        <strain evidence="8 9">PLAI 1-29</strain>
    </source>
</reference>
<evidence type="ECO:0000256" key="4">
    <source>
        <dbReference type="ARBA" id="ARBA00022989"/>
    </source>
</evidence>
<evidence type="ECO:0000256" key="1">
    <source>
        <dbReference type="ARBA" id="ARBA00004141"/>
    </source>
</evidence>
<evidence type="ECO:0000313" key="8">
    <source>
        <dbReference type="EMBL" id="NJQ01706.1"/>
    </source>
</evidence>
<feature type="transmembrane region" description="Helical" evidence="6">
    <location>
        <begin position="123"/>
        <end position="141"/>
    </location>
</feature>
<dbReference type="InterPro" id="IPR007267">
    <property type="entry name" value="GtrA_DPMS_TM"/>
</dbReference>
<evidence type="ECO:0000256" key="6">
    <source>
        <dbReference type="SAM" id="Phobius"/>
    </source>
</evidence>
<evidence type="ECO:0000256" key="5">
    <source>
        <dbReference type="ARBA" id="ARBA00023136"/>
    </source>
</evidence>
<name>A0ABX1BYY7_9ACTN</name>
<feature type="transmembrane region" description="Helical" evidence="6">
    <location>
        <begin position="83"/>
        <end position="103"/>
    </location>
</feature>
<feature type="transmembrane region" description="Helical" evidence="6">
    <location>
        <begin position="12"/>
        <end position="38"/>
    </location>
</feature>
<evidence type="ECO:0000256" key="2">
    <source>
        <dbReference type="ARBA" id="ARBA00009399"/>
    </source>
</evidence>
<dbReference type="PANTHER" id="PTHR38459:SF1">
    <property type="entry name" value="PROPHAGE BACTOPRENOL-LINKED GLUCOSE TRANSLOCASE HOMOLOG"/>
    <property type="match status" value="1"/>
</dbReference>
<feature type="domain" description="GtrA/DPMS transmembrane" evidence="7">
    <location>
        <begin position="14"/>
        <end position="142"/>
    </location>
</feature>
<comment type="subcellular location">
    <subcellularLocation>
        <location evidence="1">Membrane</location>
        <topology evidence="1">Multi-pass membrane protein</topology>
    </subcellularLocation>
</comment>
<keyword evidence="4 6" id="KW-1133">Transmembrane helix</keyword>
<proteinExistence type="inferred from homology"/>
<keyword evidence="5 6" id="KW-0472">Membrane</keyword>
<comment type="similarity">
    <text evidence="2">Belongs to the GtrA family.</text>
</comment>
<evidence type="ECO:0000259" key="7">
    <source>
        <dbReference type="Pfam" id="PF04138"/>
    </source>
</evidence>
<feature type="transmembrane region" description="Helical" evidence="6">
    <location>
        <begin position="50"/>
        <end position="71"/>
    </location>
</feature>
<comment type="caution">
    <text evidence="8">The sequence shown here is derived from an EMBL/GenBank/DDBJ whole genome shotgun (WGS) entry which is preliminary data.</text>
</comment>
<keyword evidence="3 6" id="KW-0812">Transmembrane</keyword>
<dbReference type="PANTHER" id="PTHR38459">
    <property type="entry name" value="PROPHAGE BACTOPRENOL-LINKED GLUCOSE TRANSLOCASE HOMOLOG"/>
    <property type="match status" value="1"/>
</dbReference>